<sequence>MLNNWHKTTPNGFLLTGLIVVSLAASGCASRGGILGVDCCADVPAGAVPQQAGAKLCDWQTAQVGGAVADQTMLYRSDFIGTSTTLSPGAIERMARNANSGLAGMQPAMIEPSGDASLDAARVNSVNRQLVSFGVTAPTTEIATPAALGMRGPLAERVASGFGGTRNSSAGTGAPISQTSGLGSQSGSFGGNLPGGIF</sequence>
<evidence type="ECO:0000313" key="3">
    <source>
        <dbReference type="Proteomes" id="UP000319004"/>
    </source>
</evidence>
<dbReference type="RefSeq" id="WP_231743817.1">
    <property type="nucleotide sequence ID" value="NZ_CP037423.1"/>
</dbReference>
<evidence type="ECO:0008006" key="4">
    <source>
        <dbReference type="Google" id="ProtNLM"/>
    </source>
</evidence>
<organism evidence="2 3">
    <name type="scientific">Stieleria neptunia</name>
    <dbReference type="NCBI Taxonomy" id="2527979"/>
    <lineage>
        <taxon>Bacteria</taxon>
        <taxon>Pseudomonadati</taxon>
        <taxon>Planctomycetota</taxon>
        <taxon>Planctomycetia</taxon>
        <taxon>Pirellulales</taxon>
        <taxon>Pirellulaceae</taxon>
        <taxon>Stieleria</taxon>
    </lineage>
</organism>
<protein>
    <recommendedName>
        <fullName evidence="4">Lipoprotein</fullName>
    </recommendedName>
</protein>
<dbReference type="Proteomes" id="UP000319004">
    <property type="component" value="Chromosome"/>
</dbReference>
<reference evidence="2 3" key="1">
    <citation type="submission" date="2019-03" db="EMBL/GenBank/DDBJ databases">
        <title>Deep-cultivation of Planctomycetes and their phenomic and genomic characterization uncovers novel biology.</title>
        <authorList>
            <person name="Wiegand S."/>
            <person name="Jogler M."/>
            <person name="Boedeker C."/>
            <person name="Pinto D."/>
            <person name="Vollmers J."/>
            <person name="Rivas-Marin E."/>
            <person name="Kohn T."/>
            <person name="Peeters S.H."/>
            <person name="Heuer A."/>
            <person name="Rast P."/>
            <person name="Oberbeckmann S."/>
            <person name="Bunk B."/>
            <person name="Jeske O."/>
            <person name="Meyerdierks A."/>
            <person name="Storesund J.E."/>
            <person name="Kallscheuer N."/>
            <person name="Luecker S."/>
            <person name="Lage O.M."/>
            <person name="Pohl T."/>
            <person name="Merkel B.J."/>
            <person name="Hornburger P."/>
            <person name="Mueller R.-W."/>
            <person name="Bruemmer F."/>
            <person name="Labrenz M."/>
            <person name="Spormann A.M."/>
            <person name="Op den Camp H."/>
            <person name="Overmann J."/>
            <person name="Amann R."/>
            <person name="Jetten M.S.M."/>
            <person name="Mascher T."/>
            <person name="Medema M.H."/>
            <person name="Devos D.P."/>
            <person name="Kaster A.-K."/>
            <person name="Ovreas L."/>
            <person name="Rohde M."/>
            <person name="Galperin M.Y."/>
            <person name="Jogler C."/>
        </authorList>
    </citation>
    <scope>NUCLEOTIDE SEQUENCE [LARGE SCALE GENOMIC DNA]</scope>
    <source>
        <strain evidence="2 3">Enr13</strain>
    </source>
</reference>
<dbReference type="KEGG" id="snep:Enr13x_57590"/>
<feature type="compositionally biased region" description="Low complexity" evidence="1">
    <location>
        <begin position="177"/>
        <end position="187"/>
    </location>
</feature>
<evidence type="ECO:0000313" key="2">
    <source>
        <dbReference type="EMBL" id="QDV45856.1"/>
    </source>
</evidence>
<feature type="region of interest" description="Disordered" evidence="1">
    <location>
        <begin position="161"/>
        <end position="198"/>
    </location>
</feature>
<feature type="compositionally biased region" description="Gly residues" evidence="1">
    <location>
        <begin position="188"/>
        <end position="198"/>
    </location>
</feature>
<gene>
    <name evidence="2" type="ORF">Enr13x_57590</name>
</gene>
<dbReference type="AlphaFoldDB" id="A0A518HYC5"/>
<name>A0A518HYC5_9BACT</name>
<dbReference type="EMBL" id="CP037423">
    <property type="protein sequence ID" value="QDV45856.1"/>
    <property type="molecule type" value="Genomic_DNA"/>
</dbReference>
<proteinExistence type="predicted"/>
<evidence type="ECO:0000256" key="1">
    <source>
        <dbReference type="SAM" id="MobiDB-lite"/>
    </source>
</evidence>
<keyword evidence="3" id="KW-1185">Reference proteome</keyword>
<accession>A0A518HYC5</accession>
<dbReference type="PROSITE" id="PS51257">
    <property type="entry name" value="PROKAR_LIPOPROTEIN"/>
    <property type="match status" value="1"/>
</dbReference>